<accession>A0ABU4VHW1</accession>
<evidence type="ECO:0000256" key="1">
    <source>
        <dbReference type="ARBA" id="ARBA00023015"/>
    </source>
</evidence>
<evidence type="ECO:0000259" key="4">
    <source>
        <dbReference type="PROSITE" id="PS50995"/>
    </source>
</evidence>
<dbReference type="PRINTS" id="PR00598">
    <property type="entry name" value="HTHMARR"/>
</dbReference>
<dbReference type="SMART" id="SM00347">
    <property type="entry name" value="HTH_MARR"/>
    <property type="match status" value="1"/>
</dbReference>
<dbReference type="InterPro" id="IPR036390">
    <property type="entry name" value="WH_DNA-bd_sf"/>
</dbReference>
<dbReference type="Pfam" id="PF01047">
    <property type="entry name" value="MarR"/>
    <property type="match status" value="1"/>
</dbReference>
<feature type="domain" description="HTH marR-type" evidence="4">
    <location>
        <begin position="28"/>
        <end position="161"/>
    </location>
</feature>
<dbReference type="InterPro" id="IPR000835">
    <property type="entry name" value="HTH_MarR-typ"/>
</dbReference>
<name>A0ABU4VHW1_9ACTN</name>
<dbReference type="Gene3D" id="1.10.10.10">
    <property type="entry name" value="Winged helix-like DNA-binding domain superfamily/Winged helix DNA-binding domain"/>
    <property type="match status" value="1"/>
</dbReference>
<keyword evidence="1" id="KW-0805">Transcription regulation</keyword>
<reference evidence="5 6" key="1">
    <citation type="submission" date="2023-11" db="EMBL/GenBank/DDBJ databases">
        <authorList>
            <person name="Xu M."/>
            <person name="Jiang T."/>
        </authorList>
    </citation>
    <scope>NUCLEOTIDE SEQUENCE [LARGE SCALE GENOMIC DNA]</scope>
    <source>
        <strain evidence="5 6">SD</strain>
    </source>
</reference>
<comment type="caution">
    <text evidence="5">The sequence shown here is derived from an EMBL/GenBank/DDBJ whole genome shotgun (WGS) entry which is preliminary data.</text>
</comment>
<evidence type="ECO:0000313" key="6">
    <source>
        <dbReference type="Proteomes" id="UP001277761"/>
    </source>
</evidence>
<proteinExistence type="predicted"/>
<dbReference type="PANTHER" id="PTHR33164:SF101">
    <property type="entry name" value="TRANSCRIPTIONAL REPRESSOR MPRA"/>
    <property type="match status" value="1"/>
</dbReference>
<dbReference type="InterPro" id="IPR023187">
    <property type="entry name" value="Tscrpt_reg_MarR-type_CS"/>
</dbReference>
<dbReference type="PANTHER" id="PTHR33164">
    <property type="entry name" value="TRANSCRIPTIONAL REGULATOR, MARR FAMILY"/>
    <property type="match status" value="1"/>
</dbReference>
<dbReference type="PROSITE" id="PS01117">
    <property type="entry name" value="HTH_MARR_1"/>
    <property type="match status" value="1"/>
</dbReference>
<dbReference type="SUPFAM" id="SSF46785">
    <property type="entry name" value="Winged helix' DNA-binding domain"/>
    <property type="match status" value="1"/>
</dbReference>
<dbReference type="RefSeq" id="WP_319953555.1">
    <property type="nucleotide sequence ID" value="NZ_JAXAVX010000002.1"/>
</dbReference>
<dbReference type="Proteomes" id="UP001277761">
    <property type="component" value="Unassembled WGS sequence"/>
</dbReference>
<organism evidence="5 6">
    <name type="scientific">Patulibacter brassicae</name>
    <dbReference type="NCBI Taxonomy" id="1705717"/>
    <lineage>
        <taxon>Bacteria</taxon>
        <taxon>Bacillati</taxon>
        <taxon>Actinomycetota</taxon>
        <taxon>Thermoleophilia</taxon>
        <taxon>Solirubrobacterales</taxon>
        <taxon>Patulibacteraceae</taxon>
        <taxon>Patulibacter</taxon>
    </lineage>
</organism>
<protein>
    <submittedName>
        <fullName evidence="5">MarR family transcriptional regulator</fullName>
    </submittedName>
</protein>
<evidence type="ECO:0000313" key="5">
    <source>
        <dbReference type="EMBL" id="MDX8151405.1"/>
    </source>
</evidence>
<keyword evidence="3" id="KW-0804">Transcription</keyword>
<sequence>MADPLRIDPIAEARRHWTDRWGPEPARPMAAVTSVMRVQQILLARLNELLRDEGLTFPRYEALMLLSFTRTGSLPLGKIGQRLQVHRTSVTNIVDKLEQDGLVRRVPHEHDRRATLAEITDEGRARAARATERLNADDFGLGALEAQEQELLSTLLRTVRRAEGDYAADAEPAAGSA</sequence>
<dbReference type="InterPro" id="IPR036388">
    <property type="entry name" value="WH-like_DNA-bd_sf"/>
</dbReference>
<keyword evidence="6" id="KW-1185">Reference proteome</keyword>
<dbReference type="PROSITE" id="PS50995">
    <property type="entry name" value="HTH_MARR_2"/>
    <property type="match status" value="1"/>
</dbReference>
<dbReference type="InterPro" id="IPR039422">
    <property type="entry name" value="MarR/SlyA-like"/>
</dbReference>
<gene>
    <name evidence="5" type="ORF">SK069_07370</name>
</gene>
<evidence type="ECO:0000256" key="3">
    <source>
        <dbReference type="ARBA" id="ARBA00023163"/>
    </source>
</evidence>
<dbReference type="EMBL" id="JAXAVX010000002">
    <property type="protein sequence ID" value="MDX8151405.1"/>
    <property type="molecule type" value="Genomic_DNA"/>
</dbReference>
<evidence type="ECO:0000256" key="2">
    <source>
        <dbReference type="ARBA" id="ARBA00023125"/>
    </source>
</evidence>
<keyword evidence="2" id="KW-0238">DNA-binding</keyword>